<proteinExistence type="predicted"/>
<reference evidence="2" key="2">
    <citation type="journal article" date="2015" name="Data Brief">
        <title>Shoot transcriptome of the giant reed, Arundo donax.</title>
        <authorList>
            <person name="Barrero R.A."/>
            <person name="Guerrero F.D."/>
            <person name="Moolhuijzen P."/>
            <person name="Goolsby J.A."/>
            <person name="Tidwell J."/>
            <person name="Bellgard S.E."/>
            <person name="Bellgard M.I."/>
        </authorList>
    </citation>
    <scope>NUCLEOTIDE SEQUENCE</scope>
    <source>
        <tissue evidence="2">Shoot tissue taken approximately 20 cm above the soil surface</tissue>
    </source>
</reference>
<accession>A0A0A8YLJ3</accession>
<dbReference type="AlphaFoldDB" id="A0A0A8YLJ3"/>
<protein>
    <submittedName>
        <fullName evidence="2">Uncharacterized protein</fullName>
    </submittedName>
</protein>
<evidence type="ECO:0000256" key="1">
    <source>
        <dbReference type="SAM" id="MobiDB-lite"/>
    </source>
</evidence>
<reference evidence="2" key="1">
    <citation type="submission" date="2014-09" db="EMBL/GenBank/DDBJ databases">
        <authorList>
            <person name="Magalhaes I.L.F."/>
            <person name="Oliveira U."/>
            <person name="Santos F.R."/>
            <person name="Vidigal T.H.D.A."/>
            <person name="Brescovit A.D."/>
            <person name="Santos A.J."/>
        </authorList>
    </citation>
    <scope>NUCLEOTIDE SEQUENCE</scope>
    <source>
        <tissue evidence="2">Shoot tissue taken approximately 20 cm above the soil surface</tissue>
    </source>
</reference>
<feature type="region of interest" description="Disordered" evidence="1">
    <location>
        <begin position="44"/>
        <end position="83"/>
    </location>
</feature>
<evidence type="ECO:0000313" key="2">
    <source>
        <dbReference type="EMBL" id="JAD27466.1"/>
    </source>
</evidence>
<name>A0A0A8YLJ3_ARUDO</name>
<feature type="region of interest" description="Disordered" evidence="1">
    <location>
        <begin position="124"/>
        <end position="149"/>
    </location>
</feature>
<sequence>MTTIYSGRASSGKDLYQDKILDSIKQKGAEPAELDHMVIVKEEEDKKTSALGRPPAKHEPHELSKAFCPPNAPFSTSSNPDHDKVETIVRGFNLNEATCAMDSDRADMTLKPTFGDRLLNESKVIPSPPNRQSAPWQLKQAAPAAGSSYSRVREQQLGLDLVAALKGIGKRSAGDGGDGWDKEAK</sequence>
<organism evidence="2">
    <name type="scientific">Arundo donax</name>
    <name type="common">Giant reed</name>
    <name type="synonym">Donax arundinaceus</name>
    <dbReference type="NCBI Taxonomy" id="35708"/>
    <lineage>
        <taxon>Eukaryota</taxon>
        <taxon>Viridiplantae</taxon>
        <taxon>Streptophyta</taxon>
        <taxon>Embryophyta</taxon>
        <taxon>Tracheophyta</taxon>
        <taxon>Spermatophyta</taxon>
        <taxon>Magnoliopsida</taxon>
        <taxon>Liliopsida</taxon>
        <taxon>Poales</taxon>
        <taxon>Poaceae</taxon>
        <taxon>PACMAD clade</taxon>
        <taxon>Arundinoideae</taxon>
        <taxon>Arundineae</taxon>
        <taxon>Arundo</taxon>
    </lineage>
</organism>
<dbReference type="EMBL" id="GBRH01270429">
    <property type="protein sequence ID" value="JAD27466.1"/>
    <property type="molecule type" value="Transcribed_RNA"/>
</dbReference>